<dbReference type="Proteomes" id="UP000799779">
    <property type="component" value="Unassembled WGS sequence"/>
</dbReference>
<dbReference type="EMBL" id="ML977593">
    <property type="protein sequence ID" value="KAF1999732.1"/>
    <property type="molecule type" value="Genomic_DNA"/>
</dbReference>
<keyword evidence="1" id="KW-0812">Transmembrane</keyword>
<feature type="transmembrane region" description="Helical" evidence="1">
    <location>
        <begin position="135"/>
        <end position="158"/>
    </location>
</feature>
<evidence type="ECO:0000313" key="2">
    <source>
        <dbReference type="EMBL" id="KAF1999732.1"/>
    </source>
</evidence>
<organism evidence="2 3">
    <name type="scientific">Amniculicola lignicola CBS 123094</name>
    <dbReference type="NCBI Taxonomy" id="1392246"/>
    <lineage>
        <taxon>Eukaryota</taxon>
        <taxon>Fungi</taxon>
        <taxon>Dikarya</taxon>
        <taxon>Ascomycota</taxon>
        <taxon>Pezizomycotina</taxon>
        <taxon>Dothideomycetes</taxon>
        <taxon>Pleosporomycetidae</taxon>
        <taxon>Pleosporales</taxon>
        <taxon>Amniculicolaceae</taxon>
        <taxon>Amniculicola</taxon>
    </lineage>
</organism>
<dbReference type="AlphaFoldDB" id="A0A6A5WDL0"/>
<keyword evidence="1" id="KW-0472">Membrane</keyword>
<feature type="transmembrane region" description="Helical" evidence="1">
    <location>
        <begin position="64"/>
        <end position="83"/>
    </location>
</feature>
<keyword evidence="3" id="KW-1185">Reference proteome</keyword>
<sequence length="191" mass="20611">MAPTAAFSSILWPLAPIATISLYGLYKSYNNIVRLQEYEEKSEKAAEWSRTAANQLYKTRTTQASGTITLILSLLTPIPLLFIPGTSSILAPTLALVNTTTCLIARSHMDNFWGTKIEVPFVENFNKAIAGSRDVVVILTYLTFGWAATGILSGVYAADPAWKAQLSGMVTLGSQGLLGAVVMGMWFGSLV</sequence>
<proteinExistence type="predicted"/>
<evidence type="ECO:0000313" key="3">
    <source>
        <dbReference type="Proteomes" id="UP000799779"/>
    </source>
</evidence>
<reference evidence="2" key="1">
    <citation type="journal article" date="2020" name="Stud. Mycol.">
        <title>101 Dothideomycetes genomes: a test case for predicting lifestyles and emergence of pathogens.</title>
        <authorList>
            <person name="Haridas S."/>
            <person name="Albert R."/>
            <person name="Binder M."/>
            <person name="Bloem J."/>
            <person name="Labutti K."/>
            <person name="Salamov A."/>
            <person name="Andreopoulos B."/>
            <person name="Baker S."/>
            <person name="Barry K."/>
            <person name="Bills G."/>
            <person name="Bluhm B."/>
            <person name="Cannon C."/>
            <person name="Castanera R."/>
            <person name="Culley D."/>
            <person name="Daum C."/>
            <person name="Ezra D."/>
            <person name="Gonzalez J."/>
            <person name="Henrissat B."/>
            <person name="Kuo A."/>
            <person name="Liang C."/>
            <person name="Lipzen A."/>
            <person name="Lutzoni F."/>
            <person name="Magnuson J."/>
            <person name="Mondo S."/>
            <person name="Nolan M."/>
            <person name="Ohm R."/>
            <person name="Pangilinan J."/>
            <person name="Park H.-J."/>
            <person name="Ramirez L."/>
            <person name="Alfaro M."/>
            <person name="Sun H."/>
            <person name="Tritt A."/>
            <person name="Yoshinaga Y."/>
            <person name="Zwiers L.-H."/>
            <person name="Turgeon B."/>
            <person name="Goodwin S."/>
            <person name="Spatafora J."/>
            <person name="Crous P."/>
            <person name="Grigoriev I."/>
        </authorList>
    </citation>
    <scope>NUCLEOTIDE SEQUENCE</scope>
    <source>
        <strain evidence="2">CBS 123094</strain>
    </source>
</reference>
<keyword evidence="1" id="KW-1133">Transmembrane helix</keyword>
<gene>
    <name evidence="2" type="ORF">P154DRAFT_620676</name>
</gene>
<dbReference type="OrthoDB" id="5405107at2759"/>
<name>A0A6A5WDL0_9PLEO</name>
<accession>A0A6A5WDL0</accession>
<feature type="transmembrane region" description="Helical" evidence="1">
    <location>
        <begin position="6"/>
        <end position="26"/>
    </location>
</feature>
<evidence type="ECO:0008006" key="4">
    <source>
        <dbReference type="Google" id="ProtNLM"/>
    </source>
</evidence>
<protein>
    <recommendedName>
        <fullName evidence="4">DUF1772-domain-containing protein</fullName>
    </recommendedName>
</protein>
<evidence type="ECO:0000256" key="1">
    <source>
        <dbReference type="SAM" id="Phobius"/>
    </source>
</evidence>
<feature type="transmembrane region" description="Helical" evidence="1">
    <location>
        <begin position="164"/>
        <end position="187"/>
    </location>
</feature>